<evidence type="ECO:0000313" key="3">
    <source>
        <dbReference type="Proteomes" id="UP001500831"/>
    </source>
</evidence>
<sequence length="150" mass="15686">MPAPVEGRGPLGAAPLPPRHPVRLVAERAPLRGEPLLVRVSRWDRLKDTDGVLASFAAHVVEGYLALVGPGPCGIPGDIEQGVWFGRCLAAWRALPPAQRRRVGLPVRGPADLSGFGTLPASVVKGETDTRGMGHGRTGGCCGTSFPTGR</sequence>
<dbReference type="EMBL" id="BAAAVI010000015">
    <property type="protein sequence ID" value="GAA2866026.1"/>
    <property type="molecule type" value="Genomic_DNA"/>
</dbReference>
<dbReference type="Proteomes" id="UP001500831">
    <property type="component" value="Unassembled WGS sequence"/>
</dbReference>
<organism evidence="2 3">
    <name type="scientific">Streptosporangium fragile</name>
    <dbReference type="NCBI Taxonomy" id="46186"/>
    <lineage>
        <taxon>Bacteria</taxon>
        <taxon>Bacillati</taxon>
        <taxon>Actinomycetota</taxon>
        <taxon>Actinomycetes</taxon>
        <taxon>Streptosporangiales</taxon>
        <taxon>Streptosporangiaceae</taxon>
        <taxon>Streptosporangium</taxon>
    </lineage>
</organism>
<protein>
    <submittedName>
        <fullName evidence="2">Uncharacterized protein</fullName>
    </submittedName>
</protein>
<gene>
    <name evidence="2" type="ORF">GCM10010517_25440</name>
</gene>
<accession>A0ABN3VVV9</accession>
<proteinExistence type="predicted"/>
<evidence type="ECO:0000256" key="1">
    <source>
        <dbReference type="SAM" id="MobiDB-lite"/>
    </source>
</evidence>
<feature type="compositionally biased region" description="Gly residues" evidence="1">
    <location>
        <begin position="133"/>
        <end position="142"/>
    </location>
</feature>
<name>A0ABN3VVV9_9ACTN</name>
<evidence type="ECO:0000313" key="2">
    <source>
        <dbReference type="EMBL" id="GAA2866026.1"/>
    </source>
</evidence>
<comment type="caution">
    <text evidence="2">The sequence shown here is derived from an EMBL/GenBank/DDBJ whole genome shotgun (WGS) entry which is preliminary data.</text>
</comment>
<feature type="region of interest" description="Disordered" evidence="1">
    <location>
        <begin position="127"/>
        <end position="150"/>
    </location>
</feature>
<reference evidence="2 3" key="1">
    <citation type="journal article" date="2019" name="Int. J. Syst. Evol. Microbiol.">
        <title>The Global Catalogue of Microorganisms (GCM) 10K type strain sequencing project: providing services to taxonomists for standard genome sequencing and annotation.</title>
        <authorList>
            <consortium name="The Broad Institute Genomics Platform"/>
            <consortium name="The Broad Institute Genome Sequencing Center for Infectious Disease"/>
            <person name="Wu L."/>
            <person name="Ma J."/>
        </authorList>
    </citation>
    <scope>NUCLEOTIDE SEQUENCE [LARGE SCALE GENOMIC DNA]</scope>
    <source>
        <strain evidence="2 3">JCM 6242</strain>
    </source>
</reference>
<keyword evidence="3" id="KW-1185">Reference proteome</keyword>